<organism evidence="1 2">
    <name type="scientific">Panagrolaimus sp. JU765</name>
    <dbReference type="NCBI Taxonomy" id="591449"/>
    <lineage>
        <taxon>Eukaryota</taxon>
        <taxon>Metazoa</taxon>
        <taxon>Ecdysozoa</taxon>
        <taxon>Nematoda</taxon>
        <taxon>Chromadorea</taxon>
        <taxon>Rhabditida</taxon>
        <taxon>Tylenchina</taxon>
        <taxon>Panagrolaimomorpha</taxon>
        <taxon>Panagrolaimoidea</taxon>
        <taxon>Panagrolaimidae</taxon>
        <taxon>Panagrolaimus</taxon>
    </lineage>
</organism>
<proteinExistence type="predicted"/>
<accession>A0AC34RK23</accession>
<dbReference type="WBParaSite" id="JU765_v2.g7550.t1">
    <property type="protein sequence ID" value="JU765_v2.g7550.t1"/>
    <property type="gene ID" value="JU765_v2.g7550"/>
</dbReference>
<evidence type="ECO:0000313" key="2">
    <source>
        <dbReference type="WBParaSite" id="JU765_v2.g7550.t1"/>
    </source>
</evidence>
<protein>
    <submittedName>
        <fullName evidence="2">Tetratricopeptide repeat protein</fullName>
    </submittedName>
</protein>
<evidence type="ECO:0000313" key="1">
    <source>
        <dbReference type="Proteomes" id="UP000887576"/>
    </source>
</evidence>
<dbReference type="Proteomes" id="UP000887576">
    <property type="component" value="Unplaced"/>
</dbReference>
<name>A0AC34RK23_9BILA</name>
<sequence length="134" mass="15476">MARVYGTKSIEEALKHLLRVAECNPNDPFIWHSIGLQFYSIKCYNDALKYFLRSEKIKSNISAANLFYIGDCLRRAGQVEEAIKYFEKSITIPVRNRVDYKGYCESKKMLAAQGYDEAELERLSPTSKVAHYVH</sequence>
<reference evidence="2" key="1">
    <citation type="submission" date="2022-11" db="UniProtKB">
        <authorList>
            <consortium name="WormBaseParasite"/>
        </authorList>
    </citation>
    <scope>IDENTIFICATION</scope>
</reference>